<dbReference type="EMBL" id="FQYP01000001">
    <property type="protein sequence ID" value="SHI34744.1"/>
    <property type="molecule type" value="Genomic_DNA"/>
</dbReference>
<evidence type="ECO:0000256" key="2">
    <source>
        <dbReference type="ARBA" id="ARBA00023002"/>
    </source>
</evidence>
<dbReference type="InterPro" id="IPR002347">
    <property type="entry name" value="SDR_fam"/>
</dbReference>
<dbReference type="Proteomes" id="UP000184432">
    <property type="component" value="Unassembled WGS sequence"/>
</dbReference>
<organism evidence="3 4">
    <name type="scientific">Aquimarina spongiae</name>
    <dbReference type="NCBI Taxonomy" id="570521"/>
    <lineage>
        <taxon>Bacteria</taxon>
        <taxon>Pseudomonadati</taxon>
        <taxon>Bacteroidota</taxon>
        <taxon>Flavobacteriia</taxon>
        <taxon>Flavobacteriales</taxon>
        <taxon>Flavobacteriaceae</taxon>
        <taxon>Aquimarina</taxon>
    </lineage>
</organism>
<dbReference type="CDD" id="cd05233">
    <property type="entry name" value="SDR_c"/>
    <property type="match status" value="1"/>
</dbReference>
<name>A0A1M6ADV9_9FLAO</name>
<sequence length="233" mass="25673">MKRKNILLIGGSHGIGFEIALKLYSEHNIYIASRTSENLGNLEVTHIPYDASKDEIDPSALPERIDGFVYCPGSINLKPFKMLDPKAFEEDMQINFMFLVKIIHTILPNLKNSEQASLIFFSTVAVKVGMPFHTSIAAAKGAIEGFAKALAAEYAPQFRVNVIAPSLTETPLAKRLLGNEKKKELMNNRHPMKRVGQAEDIANIARFLLSDDSSWITGQVIGVDGGMSTLNVN</sequence>
<keyword evidence="2" id="KW-0560">Oxidoreductase</keyword>
<dbReference type="Pfam" id="PF13561">
    <property type="entry name" value="adh_short_C2"/>
    <property type="match status" value="1"/>
</dbReference>
<proteinExistence type="inferred from homology"/>
<reference evidence="4" key="1">
    <citation type="submission" date="2016-11" db="EMBL/GenBank/DDBJ databases">
        <authorList>
            <person name="Varghese N."/>
            <person name="Submissions S."/>
        </authorList>
    </citation>
    <scope>NUCLEOTIDE SEQUENCE [LARGE SCALE GENOMIC DNA]</scope>
    <source>
        <strain evidence="4">DSM 22623</strain>
    </source>
</reference>
<dbReference type="InterPro" id="IPR036291">
    <property type="entry name" value="NAD(P)-bd_dom_sf"/>
</dbReference>
<dbReference type="PRINTS" id="PR00081">
    <property type="entry name" value="GDHRDH"/>
</dbReference>
<evidence type="ECO:0000256" key="1">
    <source>
        <dbReference type="ARBA" id="ARBA00006484"/>
    </source>
</evidence>
<dbReference type="Gene3D" id="3.40.50.720">
    <property type="entry name" value="NAD(P)-binding Rossmann-like Domain"/>
    <property type="match status" value="1"/>
</dbReference>
<dbReference type="PANTHER" id="PTHR43477:SF1">
    <property type="entry name" value="DIHYDROANTICAPSIN 7-DEHYDROGENASE"/>
    <property type="match status" value="1"/>
</dbReference>
<dbReference type="GO" id="GO:0016491">
    <property type="term" value="F:oxidoreductase activity"/>
    <property type="evidence" value="ECO:0007669"/>
    <property type="project" value="UniProtKB-KW"/>
</dbReference>
<dbReference type="PANTHER" id="PTHR43477">
    <property type="entry name" value="DIHYDROANTICAPSIN 7-DEHYDROGENASE"/>
    <property type="match status" value="1"/>
</dbReference>
<evidence type="ECO:0000313" key="3">
    <source>
        <dbReference type="EMBL" id="SHI34744.1"/>
    </source>
</evidence>
<protein>
    <submittedName>
        <fullName evidence="3">NAD(P)-dependent dehydrogenase, short-chain alcohol dehydrogenase family</fullName>
    </submittedName>
</protein>
<dbReference type="SUPFAM" id="SSF51735">
    <property type="entry name" value="NAD(P)-binding Rossmann-fold domains"/>
    <property type="match status" value="1"/>
</dbReference>
<dbReference type="InterPro" id="IPR051122">
    <property type="entry name" value="SDR_DHRS6-like"/>
</dbReference>
<dbReference type="STRING" id="570521.SAMN04488508_101247"/>
<keyword evidence="4" id="KW-1185">Reference proteome</keyword>
<accession>A0A1M6ADV9</accession>
<gene>
    <name evidence="3" type="ORF">SAMN04488508_101247</name>
</gene>
<dbReference type="OrthoDB" id="9803333at2"/>
<comment type="similarity">
    <text evidence="1">Belongs to the short-chain dehydrogenases/reductases (SDR) family.</text>
</comment>
<evidence type="ECO:0000313" key="4">
    <source>
        <dbReference type="Proteomes" id="UP000184432"/>
    </source>
</evidence>
<dbReference type="RefSeq" id="WP_073312794.1">
    <property type="nucleotide sequence ID" value="NZ_FQYP01000001.1"/>
</dbReference>
<dbReference type="AlphaFoldDB" id="A0A1M6ADV9"/>